<dbReference type="InterPro" id="IPR011075">
    <property type="entry name" value="TetR_C"/>
</dbReference>
<evidence type="ECO:0000256" key="1">
    <source>
        <dbReference type="ARBA" id="ARBA00023015"/>
    </source>
</evidence>
<feature type="DNA-binding region" description="H-T-H motif" evidence="4">
    <location>
        <begin position="85"/>
        <end position="104"/>
    </location>
</feature>
<dbReference type="RefSeq" id="WP_272745052.1">
    <property type="nucleotide sequence ID" value="NZ_JAQQKV010000002.1"/>
</dbReference>
<accession>A0ABT5HKE2</accession>
<dbReference type="InterPro" id="IPR001647">
    <property type="entry name" value="HTH_TetR"/>
</dbReference>
<dbReference type="Pfam" id="PF16925">
    <property type="entry name" value="TetR_C_13"/>
    <property type="match status" value="1"/>
</dbReference>
<dbReference type="SUPFAM" id="SSF48498">
    <property type="entry name" value="Tetracyclin repressor-like, C-terminal domain"/>
    <property type="match status" value="1"/>
</dbReference>
<keyword evidence="7" id="KW-1185">Reference proteome</keyword>
<feature type="domain" description="HTH tetR-type" evidence="5">
    <location>
        <begin position="62"/>
        <end position="122"/>
    </location>
</feature>
<dbReference type="InterPro" id="IPR036271">
    <property type="entry name" value="Tet_transcr_reg_TetR-rel_C_sf"/>
</dbReference>
<dbReference type="PROSITE" id="PS50977">
    <property type="entry name" value="HTH_TETR_2"/>
    <property type="match status" value="1"/>
</dbReference>
<evidence type="ECO:0000256" key="4">
    <source>
        <dbReference type="PROSITE-ProRule" id="PRU00335"/>
    </source>
</evidence>
<dbReference type="SUPFAM" id="SSF46689">
    <property type="entry name" value="Homeodomain-like"/>
    <property type="match status" value="1"/>
</dbReference>
<evidence type="ECO:0000313" key="6">
    <source>
        <dbReference type="EMBL" id="MDC7676724.1"/>
    </source>
</evidence>
<comment type="caution">
    <text evidence="6">The sequence shown here is derived from an EMBL/GenBank/DDBJ whole genome shotgun (WGS) entry which is preliminary data.</text>
</comment>
<dbReference type="PRINTS" id="PR00455">
    <property type="entry name" value="HTHTETR"/>
</dbReference>
<evidence type="ECO:0000256" key="2">
    <source>
        <dbReference type="ARBA" id="ARBA00023125"/>
    </source>
</evidence>
<dbReference type="PANTHER" id="PTHR47506">
    <property type="entry name" value="TRANSCRIPTIONAL REGULATORY PROTEIN"/>
    <property type="match status" value="1"/>
</dbReference>
<dbReference type="Pfam" id="PF00440">
    <property type="entry name" value="TetR_N"/>
    <property type="match status" value="1"/>
</dbReference>
<evidence type="ECO:0000256" key="3">
    <source>
        <dbReference type="ARBA" id="ARBA00023163"/>
    </source>
</evidence>
<keyword evidence="2 4" id="KW-0238">DNA-binding</keyword>
<organism evidence="6 7">
    <name type="scientific">Asticcacaulis machinosus</name>
    <dbReference type="NCBI Taxonomy" id="2984211"/>
    <lineage>
        <taxon>Bacteria</taxon>
        <taxon>Pseudomonadati</taxon>
        <taxon>Pseudomonadota</taxon>
        <taxon>Alphaproteobacteria</taxon>
        <taxon>Caulobacterales</taxon>
        <taxon>Caulobacteraceae</taxon>
        <taxon>Asticcacaulis</taxon>
    </lineage>
</organism>
<protein>
    <submittedName>
        <fullName evidence="6">TetR/AcrR family transcriptional regulator</fullName>
    </submittedName>
</protein>
<name>A0ABT5HKE2_9CAUL</name>
<evidence type="ECO:0000259" key="5">
    <source>
        <dbReference type="PROSITE" id="PS50977"/>
    </source>
</evidence>
<sequence>MVHYRADVWSKASSQSDGIKSDGIEVEAELELPETAECAGKAVDDAACAYARVSRARGRPRAYDPGEVLDKALKVFWQKGFAATSLDDLVEATGVNRPSLYAGFGDKESLYLKAMQRYRARTDSQLDAVLTCSGQNDTVRSIIRRYFDIMIDTYTGEAEHPLGCAFMCTALNEAPQHESILEMLQNTIDQFDNRFETFFAQARDLGFIRQDQDPKALSQMIIGLTANLGVRARAGASRETLQDMVRGTTALLFGA</sequence>
<keyword evidence="3" id="KW-0804">Transcription</keyword>
<gene>
    <name evidence="6" type="ORF">PQU98_11315</name>
</gene>
<reference evidence="6 7" key="1">
    <citation type="submission" date="2023-01" db="EMBL/GenBank/DDBJ databases">
        <title>Novel species of the genus Asticcacaulis isolated from rivers.</title>
        <authorList>
            <person name="Lu H."/>
        </authorList>
    </citation>
    <scope>NUCLEOTIDE SEQUENCE [LARGE SCALE GENOMIC DNA]</scope>
    <source>
        <strain evidence="6 7">LKC15W</strain>
    </source>
</reference>
<evidence type="ECO:0000313" key="7">
    <source>
        <dbReference type="Proteomes" id="UP001218579"/>
    </source>
</evidence>
<dbReference type="Gene3D" id="1.10.357.10">
    <property type="entry name" value="Tetracycline Repressor, domain 2"/>
    <property type="match status" value="1"/>
</dbReference>
<dbReference type="Proteomes" id="UP001218579">
    <property type="component" value="Unassembled WGS sequence"/>
</dbReference>
<keyword evidence="1" id="KW-0805">Transcription regulation</keyword>
<dbReference type="EMBL" id="JAQQKV010000002">
    <property type="protein sequence ID" value="MDC7676724.1"/>
    <property type="molecule type" value="Genomic_DNA"/>
</dbReference>
<dbReference type="Gene3D" id="1.10.10.60">
    <property type="entry name" value="Homeodomain-like"/>
    <property type="match status" value="1"/>
</dbReference>
<proteinExistence type="predicted"/>
<dbReference type="InterPro" id="IPR009057">
    <property type="entry name" value="Homeodomain-like_sf"/>
</dbReference>
<dbReference type="PANTHER" id="PTHR47506:SF1">
    <property type="entry name" value="HTH-TYPE TRANSCRIPTIONAL REGULATOR YJDC"/>
    <property type="match status" value="1"/>
</dbReference>